<evidence type="ECO:0000313" key="4">
    <source>
        <dbReference type="Proteomes" id="UP000736335"/>
    </source>
</evidence>
<reference evidence="3" key="1">
    <citation type="journal article" date="2020" name="Nat. Commun.">
        <title>Large-scale genome sequencing of mycorrhizal fungi provides insights into the early evolution of symbiotic traits.</title>
        <authorList>
            <person name="Miyauchi S."/>
            <person name="Kiss E."/>
            <person name="Kuo A."/>
            <person name="Drula E."/>
            <person name="Kohler A."/>
            <person name="Sanchez-Garcia M."/>
            <person name="Morin E."/>
            <person name="Andreopoulos B."/>
            <person name="Barry K.W."/>
            <person name="Bonito G."/>
            <person name="Buee M."/>
            <person name="Carver A."/>
            <person name="Chen C."/>
            <person name="Cichocki N."/>
            <person name="Clum A."/>
            <person name="Culley D."/>
            <person name="Crous P.W."/>
            <person name="Fauchery L."/>
            <person name="Girlanda M."/>
            <person name="Hayes R.D."/>
            <person name="Keri Z."/>
            <person name="LaButti K."/>
            <person name="Lipzen A."/>
            <person name="Lombard V."/>
            <person name="Magnuson J."/>
            <person name="Maillard F."/>
            <person name="Murat C."/>
            <person name="Nolan M."/>
            <person name="Ohm R.A."/>
            <person name="Pangilinan J."/>
            <person name="Pereira M.F."/>
            <person name="Perotto S."/>
            <person name="Peter M."/>
            <person name="Pfister S."/>
            <person name="Riley R."/>
            <person name="Sitrit Y."/>
            <person name="Stielow J.B."/>
            <person name="Szollosi G."/>
            <person name="Zifcakova L."/>
            <person name="Stursova M."/>
            <person name="Spatafora J.W."/>
            <person name="Tedersoo L."/>
            <person name="Vaario L.M."/>
            <person name="Yamada A."/>
            <person name="Yan M."/>
            <person name="Wang P."/>
            <person name="Xu J."/>
            <person name="Bruns T."/>
            <person name="Baldrian P."/>
            <person name="Vilgalys R."/>
            <person name="Dunand C."/>
            <person name="Henrissat B."/>
            <person name="Grigoriev I.V."/>
            <person name="Hibbett D."/>
            <person name="Nagy L.G."/>
            <person name="Martin F.M."/>
        </authorList>
    </citation>
    <scope>NUCLEOTIDE SEQUENCE</scope>
    <source>
        <strain evidence="3">UH-Tt-Lm1</strain>
    </source>
</reference>
<keyword evidence="2" id="KW-0812">Transmembrane</keyword>
<comment type="caution">
    <text evidence="3">The sequence shown here is derived from an EMBL/GenBank/DDBJ whole genome shotgun (WGS) entry which is preliminary data.</text>
</comment>
<keyword evidence="2" id="KW-0472">Membrane</keyword>
<proteinExistence type="predicted"/>
<evidence type="ECO:0000256" key="2">
    <source>
        <dbReference type="SAM" id="Phobius"/>
    </source>
</evidence>
<protein>
    <submittedName>
        <fullName evidence="3">Uncharacterized protein</fullName>
    </submittedName>
</protein>
<dbReference type="Proteomes" id="UP000736335">
    <property type="component" value="Unassembled WGS sequence"/>
</dbReference>
<feature type="transmembrane region" description="Helical" evidence="2">
    <location>
        <begin position="16"/>
        <end position="40"/>
    </location>
</feature>
<dbReference type="AlphaFoldDB" id="A0A9P6HPV7"/>
<dbReference type="EMBL" id="WIUZ02000001">
    <property type="protein sequence ID" value="KAF9792469.1"/>
    <property type="molecule type" value="Genomic_DNA"/>
</dbReference>
<keyword evidence="2" id="KW-1133">Transmembrane helix</keyword>
<evidence type="ECO:0000256" key="1">
    <source>
        <dbReference type="SAM" id="MobiDB-lite"/>
    </source>
</evidence>
<feature type="transmembrane region" description="Helical" evidence="2">
    <location>
        <begin position="52"/>
        <end position="72"/>
    </location>
</feature>
<name>A0A9P6HPV7_9AGAM</name>
<accession>A0A9P6HPV7</accession>
<feature type="region of interest" description="Disordered" evidence="1">
    <location>
        <begin position="128"/>
        <end position="150"/>
    </location>
</feature>
<gene>
    <name evidence="3" type="ORF">BJ322DRAFT_1102973</name>
</gene>
<dbReference type="OrthoDB" id="10503392at2759"/>
<reference evidence="3" key="2">
    <citation type="submission" date="2020-11" db="EMBL/GenBank/DDBJ databases">
        <authorList>
            <consortium name="DOE Joint Genome Institute"/>
            <person name="Kuo A."/>
            <person name="Miyauchi S."/>
            <person name="Kiss E."/>
            <person name="Drula E."/>
            <person name="Kohler A."/>
            <person name="Sanchez-Garcia M."/>
            <person name="Andreopoulos B."/>
            <person name="Barry K.W."/>
            <person name="Bonito G."/>
            <person name="Buee M."/>
            <person name="Carver A."/>
            <person name="Chen C."/>
            <person name="Cichocki N."/>
            <person name="Clum A."/>
            <person name="Culley D."/>
            <person name="Crous P.W."/>
            <person name="Fauchery L."/>
            <person name="Girlanda M."/>
            <person name="Hayes R."/>
            <person name="Keri Z."/>
            <person name="Labutti K."/>
            <person name="Lipzen A."/>
            <person name="Lombard V."/>
            <person name="Magnuson J."/>
            <person name="Maillard F."/>
            <person name="Morin E."/>
            <person name="Murat C."/>
            <person name="Nolan M."/>
            <person name="Ohm R."/>
            <person name="Pangilinan J."/>
            <person name="Pereira M."/>
            <person name="Perotto S."/>
            <person name="Peter M."/>
            <person name="Riley R."/>
            <person name="Sitrit Y."/>
            <person name="Stielow B."/>
            <person name="Szollosi G."/>
            <person name="Zifcakova L."/>
            <person name="Stursova M."/>
            <person name="Spatafora J.W."/>
            <person name="Tedersoo L."/>
            <person name="Vaario L.-M."/>
            <person name="Yamada A."/>
            <person name="Yan M."/>
            <person name="Wang P."/>
            <person name="Xu J."/>
            <person name="Bruns T."/>
            <person name="Baldrian P."/>
            <person name="Vilgalys R."/>
            <person name="Henrissat B."/>
            <person name="Grigoriev I.V."/>
            <person name="Hibbett D."/>
            <person name="Nagy L.G."/>
            <person name="Martin F.M."/>
        </authorList>
    </citation>
    <scope>NUCLEOTIDE SEQUENCE</scope>
    <source>
        <strain evidence="3">UH-Tt-Lm1</strain>
    </source>
</reference>
<sequence>MLGLTETQWIFRRMRVCYYLLNGLRLLCGLQISVLAFSIANLSLRPHNVVPFILLANASVAMIASIVVLFLLTSHLKRNKCTDLERCLAAELEQVEYIRQTTIPITGLPSLKPSCPLPKPKRTYSPSYTISSFRTPLPYSSSSSTLSSFS</sequence>
<organism evidence="3 4">
    <name type="scientific">Thelephora terrestris</name>
    <dbReference type="NCBI Taxonomy" id="56493"/>
    <lineage>
        <taxon>Eukaryota</taxon>
        <taxon>Fungi</taxon>
        <taxon>Dikarya</taxon>
        <taxon>Basidiomycota</taxon>
        <taxon>Agaricomycotina</taxon>
        <taxon>Agaricomycetes</taxon>
        <taxon>Thelephorales</taxon>
        <taxon>Thelephoraceae</taxon>
        <taxon>Thelephora</taxon>
    </lineage>
</organism>
<evidence type="ECO:0000313" key="3">
    <source>
        <dbReference type="EMBL" id="KAF9792469.1"/>
    </source>
</evidence>
<feature type="compositionally biased region" description="Low complexity" evidence="1">
    <location>
        <begin position="131"/>
        <end position="150"/>
    </location>
</feature>
<keyword evidence="4" id="KW-1185">Reference proteome</keyword>